<comment type="catalytic activity">
    <reaction evidence="5 6">
        <text>adenine + H2O + H(+) = hypoxanthine + NH4(+)</text>
        <dbReference type="Rhea" id="RHEA:23688"/>
        <dbReference type="ChEBI" id="CHEBI:15377"/>
        <dbReference type="ChEBI" id="CHEBI:15378"/>
        <dbReference type="ChEBI" id="CHEBI:16708"/>
        <dbReference type="ChEBI" id="CHEBI:17368"/>
        <dbReference type="ChEBI" id="CHEBI:28938"/>
        <dbReference type="EC" id="3.5.4.2"/>
    </reaction>
</comment>
<dbReference type="InterPro" id="IPR006680">
    <property type="entry name" value="Amidohydro-rel"/>
</dbReference>
<keyword evidence="3 6" id="KW-0378">Hydrolase</keyword>
<evidence type="ECO:0000313" key="9">
    <source>
        <dbReference type="EMBL" id="QPC84259.1"/>
    </source>
</evidence>
<evidence type="ECO:0000256" key="4">
    <source>
        <dbReference type="ARBA" id="ARBA00023211"/>
    </source>
</evidence>
<dbReference type="NCBIfam" id="TIGR01178">
    <property type="entry name" value="ade"/>
    <property type="match status" value="1"/>
</dbReference>
<accession>A0A7S8ECC4</accession>
<gene>
    <name evidence="6 9" type="primary">ade</name>
    <name evidence="9" type="ORF">G4Y79_07760</name>
</gene>
<dbReference type="RefSeq" id="WP_195172322.1">
    <property type="nucleotide sequence ID" value="NZ_CP062983.1"/>
</dbReference>
<dbReference type="Pfam" id="PF01979">
    <property type="entry name" value="Amidohydro_1"/>
    <property type="match status" value="1"/>
</dbReference>
<dbReference type="PANTHER" id="PTHR11113">
    <property type="entry name" value="N-ACETYLGLUCOSAMINE-6-PHOSPHATE DEACETYLASE"/>
    <property type="match status" value="1"/>
</dbReference>
<dbReference type="GO" id="GO:0006146">
    <property type="term" value="P:adenine catabolic process"/>
    <property type="evidence" value="ECO:0007669"/>
    <property type="project" value="InterPro"/>
</dbReference>
<dbReference type="SUPFAM" id="SSF51556">
    <property type="entry name" value="Metallo-dependent hydrolases"/>
    <property type="match status" value="1"/>
</dbReference>
<dbReference type="InterPro" id="IPR032466">
    <property type="entry name" value="Metal_Hydrolase"/>
</dbReference>
<dbReference type="Proteomes" id="UP000594468">
    <property type="component" value="Chromosome"/>
</dbReference>
<dbReference type="CDD" id="cd01295">
    <property type="entry name" value="AdeC"/>
    <property type="match status" value="1"/>
</dbReference>
<dbReference type="GO" id="GO:0000034">
    <property type="term" value="F:adenine deaminase activity"/>
    <property type="evidence" value="ECO:0007669"/>
    <property type="project" value="UniProtKB-UniRule"/>
</dbReference>
<proteinExistence type="inferred from homology"/>
<keyword evidence="4 6" id="KW-0464">Manganese</keyword>
<dbReference type="InterPro" id="IPR011059">
    <property type="entry name" value="Metal-dep_hydrolase_composite"/>
</dbReference>
<evidence type="ECO:0000256" key="5">
    <source>
        <dbReference type="ARBA" id="ARBA00047720"/>
    </source>
</evidence>
<dbReference type="PANTHER" id="PTHR11113:SF2">
    <property type="entry name" value="ADENINE DEAMINASE"/>
    <property type="match status" value="1"/>
</dbReference>
<dbReference type="EMBL" id="CP062983">
    <property type="protein sequence ID" value="QPC84259.1"/>
    <property type="molecule type" value="Genomic_DNA"/>
</dbReference>
<dbReference type="KEGG" id="pmet:G4Y79_07760"/>
<name>A0A7S8ECC4_9CHLR</name>
<organism evidence="9 10">
    <name type="scientific">Phototrophicus methaneseepsis</name>
    <dbReference type="NCBI Taxonomy" id="2710758"/>
    <lineage>
        <taxon>Bacteria</taxon>
        <taxon>Bacillati</taxon>
        <taxon>Chloroflexota</taxon>
        <taxon>Candidatus Thermofontia</taxon>
        <taxon>Phototrophicales</taxon>
        <taxon>Phototrophicaceae</taxon>
        <taxon>Phototrophicus</taxon>
    </lineage>
</organism>
<dbReference type="SUPFAM" id="SSF51338">
    <property type="entry name" value="Composite domain of metallo-dependent hydrolases"/>
    <property type="match status" value="1"/>
</dbReference>
<dbReference type="HAMAP" id="MF_01518">
    <property type="entry name" value="Adenine_deamin"/>
    <property type="match status" value="1"/>
</dbReference>
<feature type="domain" description="Adenine deaminase C-terminal" evidence="8">
    <location>
        <begin position="422"/>
        <end position="590"/>
    </location>
</feature>
<sequence length="597" mass="64182">MRQPWHAVAQNLVDVAMGRQFAEMVIRNGRWVNVHTREVIPNIDIAVHSGRIAYVGPDAEYCIGDETTVIHAEGAYLVPGLTDAHMHVESSMCTITEYVRTVLPHGTTAIFADPHEIANVFGLDGVRMMVDEAAEMPINVFVQMPSCVPSAPGLERPGASITAEDVAEAMQWPGIIGLGEMMNFPGVFNNDPAMHDIMAETAKAGKTIGGHYASPDLGRPFHAYIAGGPADDHENTREMDAIERARRGMRPMMRLGSAWYDIEAQVTAITEKGLDPRSFILCTDDVHAGTLVEEGHMDRVLRHTVALGLDPLVAIQMMTINTAQHFGVDRDLGSIAPGRYADIVLTDSLEAFKAKTVIAAGQVVVVEGELAIDLPPYAHADRFKQSVNLGPLAYVQPDAFKVPSAHNPTVTVNAIGVIENQAPTRHMRVALPVKNGEVLPDMGQNVARIALLERHKGTGDLVNGFVHGLGLDVPCAIAATVAHDSHHLIVVGTDTGDMAKAVARLSEVGGGVVVMREGAELALVELPIGGLMSNERAEIVAQKSAAMVQAMRDCGCTLNNAYMQFSLLALVVIPEIRISDLGLVDVTQFKHIPVIAD</sequence>
<evidence type="ECO:0000259" key="7">
    <source>
        <dbReference type="Pfam" id="PF01979"/>
    </source>
</evidence>
<feature type="domain" description="Amidohydrolase-related" evidence="7">
    <location>
        <begin position="76"/>
        <end position="364"/>
    </location>
</feature>
<dbReference type="InterPro" id="IPR026912">
    <property type="entry name" value="Adenine_deam_C"/>
</dbReference>
<comment type="cofactor">
    <cofactor evidence="6">
        <name>Mn(2+)</name>
        <dbReference type="ChEBI" id="CHEBI:29035"/>
    </cofactor>
</comment>
<comment type="similarity">
    <text evidence="1 6">Belongs to the metallo-dependent hydrolases superfamily. Adenine deaminase family.</text>
</comment>
<reference evidence="9 10" key="1">
    <citation type="submission" date="2020-02" db="EMBL/GenBank/DDBJ databases">
        <authorList>
            <person name="Zheng R.K."/>
            <person name="Sun C.M."/>
        </authorList>
    </citation>
    <scope>NUCLEOTIDE SEQUENCE [LARGE SCALE GENOMIC DNA]</scope>
    <source>
        <strain evidence="10">rifampicinis</strain>
    </source>
</reference>
<evidence type="ECO:0000256" key="2">
    <source>
        <dbReference type="ARBA" id="ARBA00012782"/>
    </source>
</evidence>
<dbReference type="AlphaFoldDB" id="A0A7S8ECC4"/>
<dbReference type="Pfam" id="PF13382">
    <property type="entry name" value="Adenine_deam_C"/>
    <property type="match status" value="1"/>
</dbReference>
<dbReference type="Gene3D" id="3.20.20.140">
    <property type="entry name" value="Metal-dependent hydrolases"/>
    <property type="match status" value="1"/>
</dbReference>
<keyword evidence="10" id="KW-1185">Reference proteome</keyword>
<evidence type="ECO:0000256" key="6">
    <source>
        <dbReference type="HAMAP-Rule" id="MF_01518"/>
    </source>
</evidence>
<dbReference type="EC" id="3.5.4.2" evidence="2 6"/>
<dbReference type="InterPro" id="IPR006679">
    <property type="entry name" value="Adenine_deam"/>
</dbReference>
<evidence type="ECO:0000256" key="1">
    <source>
        <dbReference type="ARBA" id="ARBA00006773"/>
    </source>
</evidence>
<protein>
    <recommendedName>
        <fullName evidence="2 6">Adenine deaminase</fullName>
        <shortName evidence="6">Adenase</shortName>
        <shortName evidence="6">Adenine aminase</shortName>
        <ecNumber evidence="2 6">3.5.4.2</ecNumber>
    </recommendedName>
</protein>
<evidence type="ECO:0000313" key="10">
    <source>
        <dbReference type="Proteomes" id="UP000594468"/>
    </source>
</evidence>
<evidence type="ECO:0000259" key="8">
    <source>
        <dbReference type="Pfam" id="PF13382"/>
    </source>
</evidence>
<evidence type="ECO:0000256" key="3">
    <source>
        <dbReference type="ARBA" id="ARBA00022801"/>
    </source>
</evidence>
<dbReference type="Gene3D" id="2.30.40.10">
    <property type="entry name" value="Urease, subunit C, domain 1"/>
    <property type="match status" value="1"/>
</dbReference>